<dbReference type="GO" id="GO:0003972">
    <property type="term" value="F:RNA ligase (ATP) activity"/>
    <property type="evidence" value="ECO:0007669"/>
    <property type="project" value="InterPro"/>
</dbReference>
<dbReference type="AlphaFoldDB" id="A0A392MMV6"/>
<comment type="caution">
    <text evidence="1">The sequence shown here is derived from an EMBL/GenBank/DDBJ whole genome shotgun (WGS) entry which is preliminary data.</text>
</comment>
<keyword evidence="2" id="KW-1185">Reference proteome</keyword>
<name>A0A392MMV6_9FABA</name>
<dbReference type="GO" id="GO:0006388">
    <property type="term" value="P:tRNA splicing, via endonucleolytic cleavage and ligation"/>
    <property type="evidence" value="ECO:0007669"/>
    <property type="project" value="InterPro"/>
</dbReference>
<protein>
    <submittedName>
        <fullName evidence="1">RNA ligase</fullName>
    </submittedName>
</protein>
<proteinExistence type="predicted"/>
<keyword evidence="1" id="KW-0436">Ligase</keyword>
<dbReference type="Proteomes" id="UP000265520">
    <property type="component" value="Unassembled WGS sequence"/>
</dbReference>
<evidence type="ECO:0000313" key="2">
    <source>
        <dbReference type="Proteomes" id="UP000265520"/>
    </source>
</evidence>
<dbReference type="InterPro" id="IPR038837">
    <property type="entry name" value="tRNA_ligase_1"/>
</dbReference>
<reference evidence="1 2" key="1">
    <citation type="journal article" date="2018" name="Front. Plant Sci.">
        <title>Red Clover (Trifolium pratense) and Zigzag Clover (T. medium) - A Picture of Genomic Similarities and Differences.</title>
        <authorList>
            <person name="Dluhosova J."/>
            <person name="Istvanek J."/>
            <person name="Nedelnik J."/>
            <person name="Repkova J."/>
        </authorList>
    </citation>
    <scope>NUCLEOTIDE SEQUENCE [LARGE SCALE GENOMIC DNA]</scope>
    <source>
        <strain evidence="2">cv. 10/8</strain>
        <tissue evidence="1">Leaf</tissue>
    </source>
</reference>
<dbReference type="PANTHER" id="PTHR35460:SF1">
    <property type="entry name" value="TRNA LIGASE 1"/>
    <property type="match status" value="1"/>
</dbReference>
<sequence>IEKILKEFPPPPADGAALDFGPSLREICSANRSDKKQQMKALLESVGSSFCPDYSDWSETDAADIHLRIDDESVLPKILQAHPADYSTKKLQFVVIALIWF</sequence>
<dbReference type="EMBL" id="LXQA010014334">
    <property type="protein sequence ID" value="MCH88533.1"/>
    <property type="molecule type" value="Genomic_DNA"/>
</dbReference>
<accession>A0A392MMV6</accession>
<feature type="non-terminal residue" evidence="1">
    <location>
        <position position="1"/>
    </location>
</feature>
<organism evidence="1 2">
    <name type="scientific">Trifolium medium</name>
    <dbReference type="NCBI Taxonomy" id="97028"/>
    <lineage>
        <taxon>Eukaryota</taxon>
        <taxon>Viridiplantae</taxon>
        <taxon>Streptophyta</taxon>
        <taxon>Embryophyta</taxon>
        <taxon>Tracheophyta</taxon>
        <taxon>Spermatophyta</taxon>
        <taxon>Magnoliopsida</taxon>
        <taxon>eudicotyledons</taxon>
        <taxon>Gunneridae</taxon>
        <taxon>Pentapetalae</taxon>
        <taxon>rosids</taxon>
        <taxon>fabids</taxon>
        <taxon>Fabales</taxon>
        <taxon>Fabaceae</taxon>
        <taxon>Papilionoideae</taxon>
        <taxon>50 kb inversion clade</taxon>
        <taxon>NPAAA clade</taxon>
        <taxon>Hologalegina</taxon>
        <taxon>IRL clade</taxon>
        <taxon>Trifolieae</taxon>
        <taxon>Trifolium</taxon>
    </lineage>
</organism>
<gene>
    <name evidence="1" type="ORF">A2U01_0009423</name>
</gene>
<evidence type="ECO:0000313" key="1">
    <source>
        <dbReference type="EMBL" id="MCH88533.1"/>
    </source>
</evidence>
<dbReference type="PANTHER" id="PTHR35460">
    <property type="entry name" value="TRNA LIGASE 1"/>
    <property type="match status" value="1"/>
</dbReference>